<dbReference type="RefSeq" id="WP_149470114.1">
    <property type="nucleotide sequence ID" value="NZ_QOKW01000013.1"/>
</dbReference>
<evidence type="ECO:0000313" key="5">
    <source>
        <dbReference type="Proteomes" id="UP000480854"/>
    </source>
</evidence>
<feature type="compositionally biased region" description="Acidic residues" evidence="3">
    <location>
        <begin position="38"/>
        <end position="48"/>
    </location>
</feature>
<keyword evidence="5" id="KW-1185">Reference proteome</keyword>
<feature type="compositionally biased region" description="Low complexity" evidence="3">
    <location>
        <begin position="56"/>
        <end position="75"/>
    </location>
</feature>
<evidence type="ECO:0000256" key="2">
    <source>
        <dbReference type="ARBA" id="ARBA00022927"/>
    </source>
</evidence>
<keyword evidence="4" id="KW-0282">Flagellum</keyword>
<evidence type="ECO:0000313" key="4">
    <source>
        <dbReference type="EMBL" id="KAA0679252.1"/>
    </source>
</evidence>
<feature type="region of interest" description="Disordered" evidence="3">
    <location>
        <begin position="1"/>
        <end position="90"/>
    </location>
</feature>
<dbReference type="GO" id="GO:0015031">
    <property type="term" value="P:protein transport"/>
    <property type="evidence" value="ECO:0007669"/>
    <property type="project" value="UniProtKB-KW"/>
</dbReference>
<dbReference type="PANTHER" id="PTHR34982:SF1">
    <property type="entry name" value="FLAGELLAR ASSEMBLY PROTEIN FLIH"/>
    <property type="match status" value="1"/>
</dbReference>
<dbReference type="AlphaFoldDB" id="A0A9W7TY59"/>
<keyword evidence="2" id="KW-0653">Protein transport</keyword>
<organism evidence="4 5">
    <name type="scientific">Roseomonas genomospecies 6</name>
    <dbReference type="NCBI Taxonomy" id="214106"/>
    <lineage>
        <taxon>Bacteria</taxon>
        <taxon>Pseudomonadati</taxon>
        <taxon>Pseudomonadota</taxon>
        <taxon>Alphaproteobacteria</taxon>
        <taxon>Acetobacterales</taxon>
        <taxon>Roseomonadaceae</taxon>
        <taxon>Roseomonas</taxon>
    </lineage>
</organism>
<dbReference type="PANTHER" id="PTHR34982">
    <property type="entry name" value="YOP PROTEINS TRANSLOCATION PROTEIN L"/>
    <property type="match status" value="1"/>
</dbReference>
<comment type="caution">
    <text evidence="4">The sequence shown here is derived from an EMBL/GenBank/DDBJ whole genome shotgun (WGS) entry which is preliminary data.</text>
</comment>
<dbReference type="InterPro" id="IPR051472">
    <property type="entry name" value="T3SS_Stator/FliH"/>
</dbReference>
<dbReference type="OrthoDB" id="7304298at2"/>
<keyword evidence="4" id="KW-0969">Cilium</keyword>
<evidence type="ECO:0000256" key="3">
    <source>
        <dbReference type="SAM" id="MobiDB-lite"/>
    </source>
</evidence>
<proteinExistence type="predicted"/>
<dbReference type="GO" id="GO:0005829">
    <property type="term" value="C:cytosol"/>
    <property type="evidence" value="ECO:0007669"/>
    <property type="project" value="TreeGrafter"/>
</dbReference>
<accession>A0A9W7TY59</accession>
<keyword evidence="4" id="KW-0966">Cell projection</keyword>
<dbReference type="Proteomes" id="UP000480854">
    <property type="component" value="Unassembled WGS sequence"/>
</dbReference>
<dbReference type="EMBL" id="QOKW01000013">
    <property type="protein sequence ID" value="KAA0679252.1"/>
    <property type="molecule type" value="Genomic_DNA"/>
</dbReference>
<gene>
    <name evidence="4" type="ORF">DS843_17250</name>
</gene>
<protein>
    <submittedName>
        <fullName evidence="4">Flagellar assembly protein FliH</fullName>
    </submittedName>
</protein>
<name>A0A9W7TY59_9PROT</name>
<evidence type="ECO:0000256" key="1">
    <source>
        <dbReference type="ARBA" id="ARBA00022448"/>
    </source>
</evidence>
<sequence length="257" mass="27660">MSSVRKFLFDESFDVDAPPRKSYQADDDYFDSIPEPDPLPEPEPEPEPEPPPPVFGEADLAAARAEGYAEGETAGKSTGYGKGFVDGNNAGRKEGYENARTEIEATVQARIANALETIGNGVQHLLNEHYATSAQRADQPVHIAMAIVRKLMPELARRGGLMEVEGLVRSCLTDLIDEPRLVVRVADDTVDAVREHLDQVIGARGFGAKLMVVGDSGLAPGSCRIEWAEGGVERDTAGLLAQIERRMAGLLEAPPPG</sequence>
<keyword evidence="1" id="KW-0813">Transport</keyword>
<reference evidence="4 5" key="1">
    <citation type="submission" date="2018-07" db="EMBL/GenBank/DDBJ databases">
        <title>Genome sequence of Azospirillum sp. ATCC 49961.</title>
        <authorList>
            <person name="Sant'Anna F.H."/>
            <person name="Baldani J.I."/>
            <person name="Zilli J.E."/>
            <person name="Reis V.M."/>
            <person name="Hartmann A."/>
            <person name="Cruz L."/>
            <person name="de Souza E.M."/>
            <person name="de Oliveira Pedrosa F."/>
            <person name="Passaglia L.M.P."/>
        </authorList>
    </citation>
    <scope>NUCLEOTIDE SEQUENCE [LARGE SCALE GENOMIC DNA]</scope>
    <source>
        <strain evidence="4 5">ATCC 49961</strain>
    </source>
</reference>